<dbReference type="InterPro" id="IPR000477">
    <property type="entry name" value="RT_dom"/>
</dbReference>
<dbReference type="InterPro" id="IPR043502">
    <property type="entry name" value="DNA/RNA_pol_sf"/>
</dbReference>
<dbReference type="EC" id="2.7.7.49" evidence="1"/>
<evidence type="ECO:0000256" key="4">
    <source>
        <dbReference type="ARBA" id="ARBA00022723"/>
    </source>
</evidence>
<evidence type="ECO:0000256" key="6">
    <source>
        <dbReference type="ARBA" id="ARBA00022918"/>
    </source>
</evidence>
<evidence type="ECO:0000256" key="2">
    <source>
        <dbReference type="ARBA" id="ARBA00022679"/>
    </source>
</evidence>
<evidence type="ECO:0000256" key="9">
    <source>
        <dbReference type="ARBA" id="ARBA00048173"/>
    </source>
</evidence>
<evidence type="ECO:0000256" key="3">
    <source>
        <dbReference type="ARBA" id="ARBA00022695"/>
    </source>
</evidence>
<keyword evidence="5" id="KW-0460">Magnesium</keyword>
<dbReference type="RefSeq" id="WP_044192845.1">
    <property type="nucleotide sequence ID" value="NZ_JMCB01000011.1"/>
</dbReference>
<protein>
    <recommendedName>
        <fullName evidence="1">RNA-directed DNA polymerase</fullName>
        <ecNumber evidence="1">2.7.7.49</ecNumber>
    </recommendedName>
</protein>
<dbReference type="PANTHER" id="PTHR34047">
    <property type="entry name" value="NUCLEAR INTRON MATURASE 1, MITOCHONDRIAL-RELATED"/>
    <property type="match status" value="1"/>
</dbReference>
<dbReference type="AlphaFoldDB" id="A0A085WER4"/>
<evidence type="ECO:0000256" key="7">
    <source>
        <dbReference type="ARBA" id="ARBA00023118"/>
    </source>
</evidence>
<organism evidence="11 12">
    <name type="scientific">Hyalangium minutum</name>
    <dbReference type="NCBI Taxonomy" id="394096"/>
    <lineage>
        <taxon>Bacteria</taxon>
        <taxon>Pseudomonadati</taxon>
        <taxon>Myxococcota</taxon>
        <taxon>Myxococcia</taxon>
        <taxon>Myxococcales</taxon>
        <taxon>Cystobacterineae</taxon>
        <taxon>Archangiaceae</taxon>
        <taxon>Hyalangium</taxon>
    </lineage>
</organism>
<keyword evidence="4" id="KW-0479">Metal-binding</keyword>
<dbReference type="STRING" id="394096.DB31_1242"/>
<keyword evidence="2" id="KW-0808">Transferase</keyword>
<keyword evidence="3" id="KW-0548">Nucleotidyltransferase</keyword>
<evidence type="ECO:0000313" key="12">
    <source>
        <dbReference type="Proteomes" id="UP000028725"/>
    </source>
</evidence>
<evidence type="ECO:0000256" key="8">
    <source>
        <dbReference type="ARBA" id="ARBA00034120"/>
    </source>
</evidence>
<dbReference type="PROSITE" id="PS50878">
    <property type="entry name" value="RT_POL"/>
    <property type="match status" value="1"/>
</dbReference>
<keyword evidence="12" id="KW-1185">Reference proteome</keyword>
<reference evidence="11 12" key="1">
    <citation type="submission" date="2014-04" db="EMBL/GenBank/DDBJ databases">
        <title>Genome assembly of Hyalangium minutum DSM 14724.</title>
        <authorList>
            <person name="Sharma G."/>
            <person name="Subramanian S."/>
        </authorList>
    </citation>
    <scope>NUCLEOTIDE SEQUENCE [LARGE SCALE GENOMIC DNA]</scope>
    <source>
        <strain evidence="11 12">DSM 14724</strain>
    </source>
</reference>
<dbReference type="OrthoDB" id="7055795at2"/>
<dbReference type="GO" id="GO:0003723">
    <property type="term" value="F:RNA binding"/>
    <property type="evidence" value="ECO:0007669"/>
    <property type="project" value="InterPro"/>
</dbReference>
<gene>
    <name evidence="11" type="ORF">DB31_1242</name>
</gene>
<keyword evidence="7" id="KW-0051">Antiviral defense</keyword>
<keyword evidence="6 11" id="KW-0695">RNA-directed DNA polymerase</keyword>
<comment type="similarity">
    <text evidence="8">Belongs to the bacterial reverse transcriptase family.</text>
</comment>
<evidence type="ECO:0000256" key="5">
    <source>
        <dbReference type="ARBA" id="ARBA00022842"/>
    </source>
</evidence>
<comment type="caution">
    <text evidence="11">The sequence shown here is derived from an EMBL/GenBank/DDBJ whole genome shotgun (WGS) entry which is preliminary data.</text>
</comment>
<dbReference type="PRINTS" id="PR00866">
    <property type="entry name" value="RNADNAPOLMS"/>
</dbReference>
<dbReference type="InterPro" id="IPR000123">
    <property type="entry name" value="Reverse_transcriptase_msDNA"/>
</dbReference>
<dbReference type="Pfam" id="PF00078">
    <property type="entry name" value="RVT_1"/>
    <property type="match status" value="1"/>
</dbReference>
<evidence type="ECO:0000313" key="11">
    <source>
        <dbReference type="EMBL" id="KFE66177.1"/>
    </source>
</evidence>
<dbReference type="PANTHER" id="PTHR34047:SF7">
    <property type="entry name" value="RNA-DIRECTED DNA POLYMERASE"/>
    <property type="match status" value="1"/>
</dbReference>
<sequence length="433" mass="48424">MSLFPKLLTWVKTVFGQGPRTRQVTRLSSANGGPVDASGRPVDVVTEEVVLKGPLKEKHRRLVKRDPRLLPKPPRKSHWEKRKKVMSAEEANRLFSGTLRTRNRNLRDLLPDEAQLERYGLPVWRSEQDVATALGITVRQLRHFSVHRQRDRVSHYVTFALPKRSGGQRLIHAPKKGLKAVQRKLLSLLVEKLPVSPLAHGFVKGRSVRTGAEGHVGKAVVLRVDLKDFFPSVSYARVRGLLIALGYGYPVAATLAVLMTESERQPVEVDGQVFFVPIGPRVCVQGAPTSPGLCNAVVLRMDRRLAGLARKHGFTYSRYADDLSFSGPEQKTAEKLRALAGKIIAEEGFQVNAPKTRLQRRGGRQTVTGVTVNQVLGLSRKERRKMRAMIHQEASRPADAENSARIDGKLAYLSMLNPRQAEALRTRRKGRTR</sequence>
<name>A0A085WER4_9BACT</name>
<dbReference type="GO" id="GO:0046872">
    <property type="term" value="F:metal ion binding"/>
    <property type="evidence" value="ECO:0007669"/>
    <property type="project" value="UniProtKB-KW"/>
</dbReference>
<dbReference type="Proteomes" id="UP000028725">
    <property type="component" value="Unassembled WGS sequence"/>
</dbReference>
<feature type="domain" description="Reverse transcriptase" evidence="10">
    <location>
        <begin position="142"/>
        <end position="372"/>
    </location>
</feature>
<proteinExistence type="inferred from homology"/>
<dbReference type="PATRIC" id="fig|394096.3.peg.5583"/>
<dbReference type="GO" id="GO:0003964">
    <property type="term" value="F:RNA-directed DNA polymerase activity"/>
    <property type="evidence" value="ECO:0007669"/>
    <property type="project" value="UniProtKB-KW"/>
</dbReference>
<dbReference type="GO" id="GO:0051607">
    <property type="term" value="P:defense response to virus"/>
    <property type="evidence" value="ECO:0007669"/>
    <property type="project" value="UniProtKB-KW"/>
</dbReference>
<evidence type="ECO:0000256" key="1">
    <source>
        <dbReference type="ARBA" id="ARBA00012493"/>
    </source>
</evidence>
<dbReference type="EMBL" id="JMCB01000011">
    <property type="protein sequence ID" value="KFE66177.1"/>
    <property type="molecule type" value="Genomic_DNA"/>
</dbReference>
<evidence type="ECO:0000259" key="10">
    <source>
        <dbReference type="PROSITE" id="PS50878"/>
    </source>
</evidence>
<comment type="catalytic activity">
    <reaction evidence="9">
        <text>DNA(n) + a 2'-deoxyribonucleoside 5'-triphosphate = DNA(n+1) + diphosphate</text>
        <dbReference type="Rhea" id="RHEA:22508"/>
        <dbReference type="Rhea" id="RHEA-COMP:17339"/>
        <dbReference type="Rhea" id="RHEA-COMP:17340"/>
        <dbReference type="ChEBI" id="CHEBI:33019"/>
        <dbReference type="ChEBI" id="CHEBI:61560"/>
        <dbReference type="ChEBI" id="CHEBI:173112"/>
        <dbReference type="EC" id="2.7.7.49"/>
    </reaction>
</comment>
<accession>A0A085WER4</accession>
<dbReference type="CDD" id="cd03487">
    <property type="entry name" value="RT_Bac_retron_II"/>
    <property type="match status" value="1"/>
</dbReference>
<dbReference type="InterPro" id="IPR051083">
    <property type="entry name" value="GrpII_Intron_Splice-Mob/Def"/>
</dbReference>
<dbReference type="SUPFAM" id="SSF56672">
    <property type="entry name" value="DNA/RNA polymerases"/>
    <property type="match status" value="1"/>
</dbReference>